<evidence type="ECO:0000313" key="11">
    <source>
        <dbReference type="EMBL" id="TDP40668.1"/>
    </source>
</evidence>
<dbReference type="SUPFAM" id="SSF51316">
    <property type="entry name" value="Mss4-like"/>
    <property type="match status" value="1"/>
</dbReference>
<reference evidence="11 12" key="1">
    <citation type="submission" date="2019-03" db="EMBL/GenBank/DDBJ databases">
        <title>Freshwater and sediment microbial communities from various areas in North America, analyzing microbe dynamics in response to fracking.</title>
        <authorList>
            <person name="Lamendella R."/>
        </authorList>
    </citation>
    <scope>NUCLEOTIDE SEQUENCE [LARGE SCALE GENOMIC DNA]</scope>
    <source>
        <strain evidence="11 12">18_TX</strain>
    </source>
</reference>
<comment type="caution">
    <text evidence="11">The sequence shown here is derived from an EMBL/GenBank/DDBJ whole genome shotgun (WGS) entry which is preliminary data.</text>
</comment>
<evidence type="ECO:0000256" key="6">
    <source>
        <dbReference type="ARBA" id="ARBA00022833"/>
    </source>
</evidence>
<evidence type="ECO:0000256" key="4">
    <source>
        <dbReference type="ARBA" id="ARBA00021130"/>
    </source>
</evidence>
<evidence type="ECO:0000256" key="5">
    <source>
        <dbReference type="ARBA" id="ARBA00022723"/>
    </source>
</evidence>
<keyword evidence="7" id="KW-0560">Oxidoreductase</keyword>
<dbReference type="EC" id="1.8.4.12" evidence="3"/>
<gene>
    <name evidence="11" type="ORF">DEU29_101217</name>
</gene>
<comment type="catalytic activity">
    <reaction evidence="8">
        <text>L-methionyl-[protein] + [thioredoxin]-disulfide + H2O = L-methionyl-(R)-S-oxide-[protein] + [thioredoxin]-dithiol</text>
        <dbReference type="Rhea" id="RHEA:24164"/>
        <dbReference type="Rhea" id="RHEA-COMP:10698"/>
        <dbReference type="Rhea" id="RHEA-COMP:10700"/>
        <dbReference type="Rhea" id="RHEA-COMP:12313"/>
        <dbReference type="Rhea" id="RHEA-COMP:12314"/>
        <dbReference type="ChEBI" id="CHEBI:15377"/>
        <dbReference type="ChEBI" id="CHEBI:16044"/>
        <dbReference type="ChEBI" id="CHEBI:29950"/>
        <dbReference type="ChEBI" id="CHEBI:45764"/>
        <dbReference type="ChEBI" id="CHEBI:50058"/>
        <dbReference type="EC" id="1.8.4.12"/>
    </reaction>
</comment>
<dbReference type="InterPro" id="IPR011057">
    <property type="entry name" value="Mss4-like_sf"/>
</dbReference>
<dbReference type="OrthoDB" id="4174719at2"/>
<dbReference type="GO" id="GO:0046872">
    <property type="term" value="F:metal ion binding"/>
    <property type="evidence" value="ECO:0007669"/>
    <property type="project" value="UniProtKB-KW"/>
</dbReference>
<comment type="cofactor">
    <cofactor evidence="1">
        <name>Zn(2+)</name>
        <dbReference type="ChEBI" id="CHEBI:29105"/>
    </cofactor>
</comment>
<keyword evidence="12" id="KW-1185">Reference proteome</keyword>
<dbReference type="AlphaFoldDB" id="A0A4R6PQ97"/>
<comment type="similarity">
    <text evidence="2">Belongs to the MsrB Met sulfoxide reductase family.</text>
</comment>
<evidence type="ECO:0000259" key="10">
    <source>
        <dbReference type="PROSITE" id="PS51790"/>
    </source>
</evidence>
<evidence type="ECO:0000256" key="9">
    <source>
        <dbReference type="ARBA" id="ARBA00075819"/>
    </source>
</evidence>
<evidence type="ECO:0000313" key="12">
    <source>
        <dbReference type="Proteomes" id="UP000295531"/>
    </source>
</evidence>
<evidence type="ECO:0000256" key="2">
    <source>
        <dbReference type="ARBA" id="ARBA00007174"/>
    </source>
</evidence>
<feature type="domain" description="MsrB" evidence="10">
    <location>
        <begin position="16"/>
        <end position="137"/>
    </location>
</feature>
<dbReference type="Pfam" id="PF01641">
    <property type="entry name" value="SelR"/>
    <property type="match status" value="1"/>
</dbReference>
<sequence length="138" mass="15638">MSKSDNKDPEWQQLSDEQWRERLSDEAYYILRQQGTERPGSGKYLSLDKQGNYLCAGCGQPIFKADHQFDAHCGWPSFDQAIEGAVEHRRDMSHGMVRTEIVCSRCGGHLGHVFDDGPTDTGQRYCINSVAMTHQDDV</sequence>
<name>A0A4R6PQ97_9GAMM</name>
<evidence type="ECO:0000256" key="8">
    <source>
        <dbReference type="ARBA" id="ARBA00048488"/>
    </source>
</evidence>
<dbReference type="InterPro" id="IPR028427">
    <property type="entry name" value="Met_Sox_Rdtase_MsrB"/>
</dbReference>
<protein>
    <recommendedName>
        <fullName evidence="4">Peptide methionine sulfoxide reductase MsrB</fullName>
        <ecNumber evidence="3">1.8.4.12</ecNumber>
    </recommendedName>
    <alternativeName>
        <fullName evidence="9">Peptide-methionine (R)-S-oxide reductase</fullName>
    </alternativeName>
</protein>
<accession>A0A4R6PQ97</accession>
<organism evidence="11 12">
    <name type="scientific">Idiomarina aquatica</name>
    <dbReference type="NCBI Taxonomy" id="1327752"/>
    <lineage>
        <taxon>Bacteria</taxon>
        <taxon>Pseudomonadati</taxon>
        <taxon>Pseudomonadota</taxon>
        <taxon>Gammaproteobacteria</taxon>
        <taxon>Alteromonadales</taxon>
        <taxon>Idiomarinaceae</taxon>
        <taxon>Idiomarina</taxon>
    </lineage>
</organism>
<keyword evidence="5" id="KW-0479">Metal-binding</keyword>
<dbReference type="FunFam" id="2.170.150.20:FF:000001">
    <property type="entry name" value="Peptide methionine sulfoxide reductase MsrB"/>
    <property type="match status" value="1"/>
</dbReference>
<dbReference type="PANTHER" id="PTHR10173:SF52">
    <property type="entry name" value="METHIONINE-R-SULFOXIDE REDUCTASE B1"/>
    <property type="match status" value="1"/>
</dbReference>
<keyword evidence="6" id="KW-0862">Zinc</keyword>
<dbReference type="EMBL" id="SNXI01000001">
    <property type="protein sequence ID" value="TDP40668.1"/>
    <property type="molecule type" value="Genomic_DNA"/>
</dbReference>
<proteinExistence type="inferred from homology"/>
<dbReference type="GO" id="GO:0006979">
    <property type="term" value="P:response to oxidative stress"/>
    <property type="evidence" value="ECO:0007669"/>
    <property type="project" value="InterPro"/>
</dbReference>
<evidence type="ECO:0000256" key="1">
    <source>
        <dbReference type="ARBA" id="ARBA00001947"/>
    </source>
</evidence>
<dbReference type="Gene3D" id="2.170.150.20">
    <property type="entry name" value="Peptide methionine sulfoxide reductase"/>
    <property type="match status" value="1"/>
</dbReference>
<dbReference type="RefSeq" id="WP_133538340.1">
    <property type="nucleotide sequence ID" value="NZ_SNXI01000001.1"/>
</dbReference>
<dbReference type="Proteomes" id="UP000295531">
    <property type="component" value="Unassembled WGS sequence"/>
</dbReference>
<dbReference type="InterPro" id="IPR002579">
    <property type="entry name" value="Met_Sox_Rdtase_MsrB_dom"/>
</dbReference>
<dbReference type="GO" id="GO:0005737">
    <property type="term" value="C:cytoplasm"/>
    <property type="evidence" value="ECO:0007669"/>
    <property type="project" value="TreeGrafter"/>
</dbReference>
<dbReference type="PANTHER" id="PTHR10173">
    <property type="entry name" value="METHIONINE SULFOXIDE REDUCTASE"/>
    <property type="match status" value="1"/>
</dbReference>
<evidence type="ECO:0000256" key="3">
    <source>
        <dbReference type="ARBA" id="ARBA00012499"/>
    </source>
</evidence>
<dbReference type="GO" id="GO:0030091">
    <property type="term" value="P:protein repair"/>
    <property type="evidence" value="ECO:0007669"/>
    <property type="project" value="InterPro"/>
</dbReference>
<dbReference type="NCBIfam" id="TIGR00357">
    <property type="entry name" value="peptide-methionine (R)-S-oxide reductase MsrB"/>
    <property type="match status" value="1"/>
</dbReference>
<dbReference type="GO" id="GO:0033743">
    <property type="term" value="F:peptide-methionine (R)-S-oxide reductase activity"/>
    <property type="evidence" value="ECO:0007669"/>
    <property type="project" value="UniProtKB-EC"/>
</dbReference>
<dbReference type="PROSITE" id="PS51790">
    <property type="entry name" value="MSRB"/>
    <property type="match status" value="1"/>
</dbReference>
<evidence type="ECO:0000256" key="7">
    <source>
        <dbReference type="ARBA" id="ARBA00023002"/>
    </source>
</evidence>